<evidence type="ECO:0000313" key="10">
    <source>
        <dbReference type="Proteomes" id="UP000287188"/>
    </source>
</evidence>
<dbReference type="PANTHER" id="PTHR43547">
    <property type="entry name" value="TWO-COMPONENT HISTIDINE KINASE"/>
    <property type="match status" value="1"/>
</dbReference>
<dbReference type="PROSITE" id="PS50109">
    <property type="entry name" value="HIS_KIN"/>
    <property type="match status" value="1"/>
</dbReference>
<dbReference type="EC" id="2.7.13.3" evidence="2"/>
<dbReference type="CDD" id="cd00082">
    <property type="entry name" value="HisKA"/>
    <property type="match status" value="1"/>
</dbReference>
<comment type="caution">
    <text evidence="9">The sequence shown here is derived from an EMBL/GenBank/DDBJ whole genome shotgun (WGS) entry which is preliminary data.</text>
</comment>
<dbReference type="EMBL" id="BIFS01000002">
    <property type="protein sequence ID" value="GCE24506.1"/>
    <property type="molecule type" value="Genomic_DNA"/>
</dbReference>
<dbReference type="InterPro" id="IPR003594">
    <property type="entry name" value="HATPase_dom"/>
</dbReference>
<evidence type="ECO:0000259" key="8">
    <source>
        <dbReference type="PROSITE" id="PS50113"/>
    </source>
</evidence>
<dbReference type="PROSITE" id="PS50112">
    <property type="entry name" value="PAS"/>
    <property type="match status" value="1"/>
</dbReference>
<dbReference type="InterPro" id="IPR003661">
    <property type="entry name" value="HisK_dim/P_dom"/>
</dbReference>
<dbReference type="Pfam" id="PF02518">
    <property type="entry name" value="HATPase_c"/>
    <property type="match status" value="1"/>
</dbReference>
<reference evidence="10" key="1">
    <citation type="submission" date="2018-12" db="EMBL/GenBank/DDBJ databases">
        <title>Tengunoibacter tsumagoiensis gen. nov., sp. nov., Dictyobacter kobayashii sp. nov., D. alpinus sp. nov., and D. joshuensis sp. nov. and description of Dictyobacteraceae fam. nov. within the order Ktedonobacterales isolated from Tengu-no-mugimeshi.</title>
        <authorList>
            <person name="Wang C.M."/>
            <person name="Zheng Y."/>
            <person name="Sakai Y."/>
            <person name="Toyoda A."/>
            <person name="Minakuchi Y."/>
            <person name="Abe K."/>
            <person name="Yokota A."/>
            <person name="Yabe S."/>
        </authorList>
    </citation>
    <scope>NUCLEOTIDE SEQUENCE [LARGE SCALE GENOMIC DNA]</scope>
    <source>
        <strain evidence="10">Uno11</strain>
    </source>
</reference>
<dbReference type="InterPro" id="IPR036890">
    <property type="entry name" value="HATPase_C_sf"/>
</dbReference>
<dbReference type="OrthoDB" id="140857at2"/>
<dbReference type="CDD" id="cd00075">
    <property type="entry name" value="HATPase"/>
    <property type="match status" value="1"/>
</dbReference>
<evidence type="ECO:0000256" key="4">
    <source>
        <dbReference type="ARBA" id="ARBA00022777"/>
    </source>
</evidence>
<protein>
    <recommendedName>
        <fullName evidence="2">histidine kinase</fullName>
        <ecNumber evidence="2">2.7.13.3</ecNumber>
    </recommendedName>
</protein>
<dbReference type="Gene3D" id="3.30.450.40">
    <property type="match status" value="1"/>
</dbReference>
<feature type="domain" description="PAC" evidence="8">
    <location>
        <begin position="91"/>
        <end position="143"/>
    </location>
</feature>
<dbReference type="InterPro" id="IPR004358">
    <property type="entry name" value="Sig_transdc_His_kin-like_C"/>
</dbReference>
<keyword evidence="4" id="KW-0418">Kinase</keyword>
<evidence type="ECO:0000256" key="1">
    <source>
        <dbReference type="ARBA" id="ARBA00000085"/>
    </source>
</evidence>
<proteinExistence type="predicted"/>
<dbReference type="AlphaFoldDB" id="A0A402AZH5"/>
<feature type="domain" description="PAS" evidence="7">
    <location>
        <begin position="13"/>
        <end position="58"/>
    </location>
</feature>
<dbReference type="Proteomes" id="UP000287188">
    <property type="component" value="Unassembled WGS sequence"/>
</dbReference>
<dbReference type="PRINTS" id="PR00344">
    <property type="entry name" value="BCTRLSENSOR"/>
</dbReference>
<gene>
    <name evidence="9" type="ORF">KDK_83060</name>
</gene>
<keyword evidence="10" id="KW-1185">Reference proteome</keyword>
<dbReference type="Gene3D" id="3.30.565.10">
    <property type="entry name" value="Histidine kinase-like ATPase, C-terminal domain"/>
    <property type="match status" value="1"/>
</dbReference>
<dbReference type="InterPro" id="IPR036097">
    <property type="entry name" value="HisK_dim/P_sf"/>
</dbReference>
<dbReference type="SMART" id="SM00387">
    <property type="entry name" value="HATPase_c"/>
    <property type="match status" value="1"/>
</dbReference>
<evidence type="ECO:0000313" key="9">
    <source>
        <dbReference type="EMBL" id="GCE24506.1"/>
    </source>
</evidence>
<evidence type="ECO:0000256" key="5">
    <source>
        <dbReference type="ARBA" id="ARBA00023012"/>
    </source>
</evidence>
<dbReference type="SMART" id="SM00388">
    <property type="entry name" value="HisKA"/>
    <property type="match status" value="1"/>
</dbReference>
<dbReference type="InterPro" id="IPR035965">
    <property type="entry name" value="PAS-like_dom_sf"/>
</dbReference>
<dbReference type="SUPFAM" id="SSF55781">
    <property type="entry name" value="GAF domain-like"/>
    <property type="match status" value="1"/>
</dbReference>
<dbReference type="RefSeq" id="WP_126557692.1">
    <property type="nucleotide sequence ID" value="NZ_BIFS01000002.1"/>
</dbReference>
<dbReference type="GO" id="GO:0000155">
    <property type="term" value="F:phosphorelay sensor kinase activity"/>
    <property type="evidence" value="ECO:0007669"/>
    <property type="project" value="InterPro"/>
</dbReference>
<dbReference type="PANTHER" id="PTHR43547:SF2">
    <property type="entry name" value="HYBRID SIGNAL TRANSDUCTION HISTIDINE KINASE C"/>
    <property type="match status" value="1"/>
</dbReference>
<dbReference type="SMART" id="SM00091">
    <property type="entry name" value="PAS"/>
    <property type="match status" value="1"/>
</dbReference>
<evidence type="ECO:0000256" key="3">
    <source>
        <dbReference type="ARBA" id="ARBA00022553"/>
    </source>
</evidence>
<evidence type="ECO:0000256" key="2">
    <source>
        <dbReference type="ARBA" id="ARBA00012438"/>
    </source>
</evidence>
<accession>A0A402AZH5</accession>
<dbReference type="SUPFAM" id="SSF55874">
    <property type="entry name" value="ATPase domain of HSP90 chaperone/DNA topoisomerase II/histidine kinase"/>
    <property type="match status" value="1"/>
</dbReference>
<sequence>MREQWNQQENPELTTLFQAVFEPMTVGVFLYNRAGYVVHINTASQKMLELQPEEIIGRYYSEWPERFGARTEQGQLPVDSSLQHTPYYHVQQQDAWMHLSSGRELLVNVTSSPLFDQHNRLIGYASLMRDITHEWEKEHHTLNAFTSLLKLVEEFATIPDQKHFFGQDETGEVAPIMAAGQLLAEVVSQVISCSYIDIFMLEAPDERQHIIGISGLSAREQQQLRKEVEGTPLRDYIDATAIADLHANHVVPLDLQQKPYVTTHTHFGARYRLIAPMVLHGQLIGILVIAKTDATYAHVTMAYPQEEIALIVGTAKLIALVIERVHLLQNWAEVRASEMALKESNRRYDLFVNLASHELRTPLTTFKGNVDLALRRLHKMRQQHADKSAVLEKLACIQEPLEHAVVGANMQARMISDLLDTSRIQRNTFTLQMAPCNLQDIVRTAIEGAQMSMPERKVVLHPPEEKATLLIADADRLTQVVANYLSNALKYSPVNTSVEVNIMSTNTDVRVSVHDKGPGLTAENQQKIWDRFYQLPDIIVPGNFAMNGLGLGLYLNRMIIALHQGHTGVISTPGHGSTFWFQIPRVPEPDPPPTHEMSTLV</sequence>
<evidence type="ECO:0000259" key="7">
    <source>
        <dbReference type="PROSITE" id="PS50112"/>
    </source>
</evidence>
<keyword evidence="5" id="KW-0902">Two-component regulatory system</keyword>
<keyword evidence="3" id="KW-0597">Phosphoprotein</keyword>
<dbReference type="PROSITE" id="PS50113">
    <property type="entry name" value="PAC"/>
    <property type="match status" value="1"/>
</dbReference>
<dbReference type="SUPFAM" id="SSF55785">
    <property type="entry name" value="PYP-like sensor domain (PAS domain)"/>
    <property type="match status" value="1"/>
</dbReference>
<dbReference type="InterPro" id="IPR029016">
    <property type="entry name" value="GAF-like_dom_sf"/>
</dbReference>
<keyword evidence="4" id="KW-0808">Transferase</keyword>
<dbReference type="InterPro" id="IPR000700">
    <property type="entry name" value="PAS-assoc_C"/>
</dbReference>
<dbReference type="CDD" id="cd00130">
    <property type="entry name" value="PAS"/>
    <property type="match status" value="1"/>
</dbReference>
<organism evidence="9 10">
    <name type="scientific">Dictyobacter kobayashii</name>
    <dbReference type="NCBI Taxonomy" id="2014872"/>
    <lineage>
        <taxon>Bacteria</taxon>
        <taxon>Bacillati</taxon>
        <taxon>Chloroflexota</taxon>
        <taxon>Ktedonobacteria</taxon>
        <taxon>Ktedonobacterales</taxon>
        <taxon>Dictyobacteraceae</taxon>
        <taxon>Dictyobacter</taxon>
    </lineage>
</organism>
<dbReference type="InterPro" id="IPR000014">
    <property type="entry name" value="PAS"/>
</dbReference>
<comment type="catalytic activity">
    <reaction evidence="1">
        <text>ATP + protein L-histidine = ADP + protein N-phospho-L-histidine.</text>
        <dbReference type="EC" id="2.7.13.3"/>
    </reaction>
</comment>
<dbReference type="InterPro" id="IPR005467">
    <property type="entry name" value="His_kinase_dom"/>
</dbReference>
<evidence type="ECO:0000259" key="6">
    <source>
        <dbReference type="PROSITE" id="PS50109"/>
    </source>
</evidence>
<dbReference type="Gene3D" id="1.10.287.130">
    <property type="match status" value="1"/>
</dbReference>
<dbReference type="SUPFAM" id="SSF47384">
    <property type="entry name" value="Homodimeric domain of signal transducing histidine kinase"/>
    <property type="match status" value="1"/>
</dbReference>
<name>A0A402AZH5_9CHLR</name>
<feature type="domain" description="Histidine kinase" evidence="6">
    <location>
        <begin position="354"/>
        <end position="587"/>
    </location>
</feature>
<dbReference type="Pfam" id="PF13426">
    <property type="entry name" value="PAS_9"/>
    <property type="match status" value="1"/>
</dbReference>
<dbReference type="Gene3D" id="3.30.450.20">
    <property type="entry name" value="PAS domain"/>
    <property type="match status" value="1"/>
</dbReference>
<dbReference type="NCBIfam" id="TIGR00229">
    <property type="entry name" value="sensory_box"/>
    <property type="match status" value="1"/>
</dbReference>
<dbReference type="Pfam" id="PF00512">
    <property type="entry name" value="HisKA"/>
    <property type="match status" value="1"/>
</dbReference>